<dbReference type="RefSeq" id="WP_099542247.1">
    <property type="nucleotide sequence ID" value="NZ_PEBQ01000196.1"/>
</dbReference>
<accession>A0A2G4R877</accession>
<protein>
    <submittedName>
        <fullName evidence="1">Uncharacterized protein</fullName>
    </submittedName>
</protein>
<sequence>MPDTIKDDTIFHQLDALSIKLQALSIMRLLEGTLSDAGKTSIIANALEQAENSGRKSAIAELEQNGSRNVNGGIDRLDQAELSALLRQAHFRRDLDMILAIGLCMKRKKMQIEKPNPFRMQSRHKTEK</sequence>
<dbReference type="AlphaFoldDB" id="A0A2G4R877"/>
<keyword evidence="2" id="KW-1185">Reference proteome</keyword>
<evidence type="ECO:0000313" key="2">
    <source>
        <dbReference type="Proteomes" id="UP000228751"/>
    </source>
</evidence>
<organism evidence="1 2">
    <name type="scientific">Acetobacter pomorum</name>
    <dbReference type="NCBI Taxonomy" id="65959"/>
    <lineage>
        <taxon>Bacteria</taxon>
        <taxon>Pseudomonadati</taxon>
        <taxon>Pseudomonadota</taxon>
        <taxon>Alphaproteobacteria</taxon>
        <taxon>Acetobacterales</taxon>
        <taxon>Acetobacteraceae</taxon>
        <taxon>Acetobacter</taxon>
    </lineage>
</organism>
<evidence type="ECO:0000313" key="1">
    <source>
        <dbReference type="EMBL" id="PHY92768.1"/>
    </source>
</evidence>
<dbReference type="EMBL" id="PEBQ01000196">
    <property type="protein sequence ID" value="PHY92768.1"/>
    <property type="molecule type" value="Genomic_DNA"/>
</dbReference>
<proteinExistence type="predicted"/>
<name>A0A2G4R877_9PROT</name>
<reference evidence="1 2" key="1">
    <citation type="submission" date="2017-10" db="EMBL/GenBank/DDBJ databases">
        <title>Genomic analysis of the genus Acetobacter.</title>
        <authorList>
            <person name="Kim K.H."/>
            <person name="Chun B.H."/>
            <person name="Son A.R."/>
            <person name="Jeon C.O."/>
        </authorList>
    </citation>
    <scope>NUCLEOTIDE SEQUENCE [LARGE SCALE GENOMIC DNA]</scope>
    <source>
        <strain evidence="1 2">LHT 2458</strain>
    </source>
</reference>
<gene>
    <name evidence="1" type="ORF">CSR02_15175</name>
</gene>
<dbReference type="Proteomes" id="UP000228751">
    <property type="component" value="Unassembled WGS sequence"/>
</dbReference>
<comment type="caution">
    <text evidence="1">The sequence shown here is derived from an EMBL/GenBank/DDBJ whole genome shotgun (WGS) entry which is preliminary data.</text>
</comment>